<feature type="compositionally biased region" description="Acidic residues" evidence="2">
    <location>
        <begin position="255"/>
        <end position="264"/>
    </location>
</feature>
<evidence type="ECO:0000313" key="3">
    <source>
        <dbReference type="EMBL" id="CAH1265090.1"/>
    </source>
</evidence>
<feature type="compositionally biased region" description="Acidic residues" evidence="2">
    <location>
        <begin position="71"/>
        <end position="80"/>
    </location>
</feature>
<feature type="compositionally biased region" description="Polar residues" evidence="2">
    <location>
        <begin position="82"/>
        <end position="93"/>
    </location>
</feature>
<sequence>MATEDRTPPVMCVLGFSMETTLALLPRMYMEELQSELERRSIEVKLAGVDRPRGRDDLEHVLREVMTREYEEAEGDEGMDMSDTSSTFEPGCGNTSSAFEHGSWLLQVGSSKPILINDQATSQNVQKLSQPTEKEGMCSRQAADIHVHVNVSQAPSTGQIQVKKEPINRDFEQYSNSVARMTEPSTSQTNHPDACIGEGSQPNSASSQGLMVRIKTEPGMEEETEDEQQDMRREHCPSSPGELSQELDMVTVCKEEEEGGEPSTEEPVKGKRTRCVPIRPKEQLPAVEADRHSEGAQSNSITQRSHRFATLNEQQLDELEDGRVEKTTERATKWGVNLFKAWLQARDLNTAFEELPPPDLALLLRQFYGEVRKDDGTPYSKSTYGCLRAAIHRHLTGRPYHCKYNILKDKEFQAANSLYMGVLKQLKRDGMDTTKAYPPILACDISRMFQTKTLSVDDPVSLQRLVYFYLVFFLCRRGDNLRNFKTSDFVANTDEGRKYYTLRNNEHPTSHSTPRLYASSSDTRPCPVQALELYLSKLQDGCPFLFQRPNPMWNPESSALWYCNQPVGHNKLGRMMRDISRAAGLSKAYTNHSVRVTAIQALDGLKQGL</sequence>
<dbReference type="InterPro" id="IPR052787">
    <property type="entry name" value="MAVS"/>
</dbReference>
<keyword evidence="4" id="KW-1185">Reference proteome</keyword>
<gene>
    <name evidence="3" type="primary">Hypp3112</name>
    <name evidence="3" type="ORF">BLAG_LOCUS19173</name>
</gene>
<feature type="compositionally biased region" description="Acidic residues" evidence="2">
    <location>
        <begin position="219"/>
        <end position="228"/>
    </location>
</feature>
<feature type="compositionally biased region" description="Polar residues" evidence="2">
    <location>
        <begin position="179"/>
        <end position="191"/>
    </location>
</feature>
<organism evidence="3 4">
    <name type="scientific">Branchiostoma lanceolatum</name>
    <name type="common">Common lancelet</name>
    <name type="synonym">Amphioxus lanceolatum</name>
    <dbReference type="NCBI Taxonomy" id="7740"/>
    <lineage>
        <taxon>Eukaryota</taxon>
        <taxon>Metazoa</taxon>
        <taxon>Chordata</taxon>
        <taxon>Cephalochordata</taxon>
        <taxon>Leptocardii</taxon>
        <taxon>Amphioxiformes</taxon>
        <taxon>Branchiostomatidae</taxon>
        <taxon>Branchiostoma</taxon>
    </lineage>
</organism>
<proteinExistence type="predicted"/>
<dbReference type="Proteomes" id="UP000838412">
    <property type="component" value="Chromosome 5"/>
</dbReference>
<dbReference type="OrthoDB" id="2434995at2759"/>
<dbReference type="GO" id="GO:0006310">
    <property type="term" value="P:DNA recombination"/>
    <property type="evidence" value="ECO:0007669"/>
    <property type="project" value="UniProtKB-KW"/>
</dbReference>
<dbReference type="InterPro" id="IPR011010">
    <property type="entry name" value="DNA_brk_join_enz"/>
</dbReference>
<dbReference type="InterPro" id="IPR013762">
    <property type="entry name" value="Integrase-like_cat_sf"/>
</dbReference>
<dbReference type="AlphaFoldDB" id="A0A8K0A1T4"/>
<protein>
    <submittedName>
        <fullName evidence="3">Hypp3112 protein</fullName>
    </submittedName>
</protein>
<evidence type="ECO:0000256" key="2">
    <source>
        <dbReference type="SAM" id="MobiDB-lite"/>
    </source>
</evidence>
<dbReference type="SUPFAM" id="SSF56349">
    <property type="entry name" value="DNA breaking-rejoining enzymes"/>
    <property type="match status" value="1"/>
</dbReference>
<feature type="compositionally biased region" description="Polar residues" evidence="2">
    <location>
        <begin position="200"/>
        <end position="209"/>
    </location>
</feature>
<feature type="region of interest" description="Disordered" evidence="2">
    <location>
        <begin position="179"/>
        <end position="305"/>
    </location>
</feature>
<reference evidence="3" key="1">
    <citation type="submission" date="2022-01" db="EMBL/GenBank/DDBJ databases">
        <authorList>
            <person name="Braso-Vives M."/>
        </authorList>
    </citation>
    <scope>NUCLEOTIDE SEQUENCE</scope>
</reference>
<accession>A0A8K0A1T4</accession>
<dbReference type="EMBL" id="OV696690">
    <property type="protein sequence ID" value="CAH1265090.1"/>
    <property type="molecule type" value="Genomic_DNA"/>
</dbReference>
<dbReference type="Gene3D" id="1.10.443.10">
    <property type="entry name" value="Intergrase catalytic core"/>
    <property type="match status" value="1"/>
</dbReference>
<dbReference type="GO" id="GO:0003677">
    <property type="term" value="F:DNA binding"/>
    <property type="evidence" value="ECO:0007669"/>
    <property type="project" value="InterPro"/>
</dbReference>
<dbReference type="PANTHER" id="PTHR21446">
    <property type="entry name" value="DUF3504 DOMAIN-CONTAINING PROTEIN"/>
    <property type="match status" value="1"/>
</dbReference>
<dbReference type="PANTHER" id="PTHR21446:SF12">
    <property type="entry name" value="POTASSIUM CHANNEL TETRAMERIZATION DOMAIN CONTAINING 1"/>
    <property type="match status" value="1"/>
</dbReference>
<name>A0A8K0A1T4_BRALA</name>
<dbReference type="GO" id="GO:0015074">
    <property type="term" value="P:DNA integration"/>
    <property type="evidence" value="ECO:0007669"/>
    <property type="project" value="InterPro"/>
</dbReference>
<feature type="region of interest" description="Disordered" evidence="2">
    <location>
        <begin position="71"/>
        <end position="93"/>
    </location>
</feature>
<evidence type="ECO:0000313" key="4">
    <source>
        <dbReference type="Proteomes" id="UP000838412"/>
    </source>
</evidence>
<evidence type="ECO:0000256" key="1">
    <source>
        <dbReference type="ARBA" id="ARBA00023172"/>
    </source>
</evidence>
<keyword evidence="1" id="KW-0233">DNA recombination</keyword>